<evidence type="ECO:0000313" key="3">
    <source>
        <dbReference type="Proteomes" id="UP001632038"/>
    </source>
</evidence>
<dbReference type="Proteomes" id="UP001632038">
    <property type="component" value="Unassembled WGS sequence"/>
</dbReference>
<sequence>MLLRWRMVAPLVTPPPVTPCTNRRTGIESIGGCPYLLSLFGDLTQRPLFAARHLGLQRPRRPQILLRRLDQRRHDSWGWACERLTKLGIAVNLVTYLTGGGAMSANNVTNFLGTSFMLCFLGGFVADTFLERYLTIGIFTSVQALDNSSFGELHSDRCLPVRGLS</sequence>
<name>A0ABD3DTP0_9LAMI</name>
<comment type="caution">
    <text evidence="2">The sequence shown here is derived from an EMBL/GenBank/DDBJ whole genome shotgun (WGS) entry which is preliminary data.</text>
</comment>
<comment type="similarity">
    <text evidence="1">Belongs to the major facilitator superfamily. Phosphate:H(+) symporter (TC 2.A.1.9) family.</text>
</comment>
<dbReference type="EMBL" id="JAVIJP010000013">
    <property type="protein sequence ID" value="KAL3645453.1"/>
    <property type="molecule type" value="Genomic_DNA"/>
</dbReference>
<organism evidence="2 3">
    <name type="scientific">Castilleja foliolosa</name>
    <dbReference type="NCBI Taxonomy" id="1961234"/>
    <lineage>
        <taxon>Eukaryota</taxon>
        <taxon>Viridiplantae</taxon>
        <taxon>Streptophyta</taxon>
        <taxon>Embryophyta</taxon>
        <taxon>Tracheophyta</taxon>
        <taxon>Spermatophyta</taxon>
        <taxon>Magnoliopsida</taxon>
        <taxon>eudicotyledons</taxon>
        <taxon>Gunneridae</taxon>
        <taxon>Pentapetalae</taxon>
        <taxon>asterids</taxon>
        <taxon>lamiids</taxon>
        <taxon>Lamiales</taxon>
        <taxon>Orobanchaceae</taxon>
        <taxon>Pedicularideae</taxon>
        <taxon>Castillejinae</taxon>
        <taxon>Castilleja</taxon>
    </lineage>
</organism>
<dbReference type="PANTHER" id="PTHR11654">
    <property type="entry name" value="OLIGOPEPTIDE TRANSPORTER-RELATED"/>
    <property type="match status" value="1"/>
</dbReference>
<gene>
    <name evidence="2" type="ORF">CASFOL_010633</name>
</gene>
<dbReference type="InterPro" id="IPR036259">
    <property type="entry name" value="MFS_trans_sf"/>
</dbReference>
<protein>
    <submittedName>
        <fullName evidence="2">Uncharacterized protein</fullName>
    </submittedName>
</protein>
<accession>A0ABD3DTP0</accession>
<evidence type="ECO:0000256" key="1">
    <source>
        <dbReference type="ARBA" id="ARBA00044504"/>
    </source>
</evidence>
<dbReference type="AlphaFoldDB" id="A0ABD3DTP0"/>
<dbReference type="Gene3D" id="1.20.1250.20">
    <property type="entry name" value="MFS general substrate transporter like domains"/>
    <property type="match status" value="1"/>
</dbReference>
<reference evidence="3" key="1">
    <citation type="journal article" date="2024" name="IScience">
        <title>Strigolactones Initiate the Formation of Haustorium-like Structures in Castilleja.</title>
        <authorList>
            <person name="Buerger M."/>
            <person name="Peterson D."/>
            <person name="Chory J."/>
        </authorList>
    </citation>
    <scope>NUCLEOTIDE SEQUENCE [LARGE SCALE GENOMIC DNA]</scope>
</reference>
<proteinExistence type="inferred from homology"/>
<evidence type="ECO:0000313" key="2">
    <source>
        <dbReference type="EMBL" id="KAL3645453.1"/>
    </source>
</evidence>
<keyword evidence="3" id="KW-1185">Reference proteome</keyword>